<name>K2H6Z1_9RHOB</name>
<evidence type="ECO:0000313" key="2">
    <source>
        <dbReference type="EMBL" id="EKE43413.1"/>
    </source>
</evidence>
<dbReference type="Proteomes" id="UP000006765">
    <property type="component" value="Unassembled WGS sequence"/>
</dbReference>
<dbReference type="OrthoDB" id="6935590at2"/>
<feature type="domain" description="Glycosyltransferase 61 catalytic" evidence="1">
    <location>
        <begin position="134"/>
        <end position="289"/>
    </location>
</feature>
<accession>K2H6Z1</accession>
<dbReference type="AlphaFoldDB" id="K2H6Z1"/>
<dbReference type="RefSeq" id="WP_007427603.1">
    <property type="nucleotide sequence ID" value="NZ_AMGO01000054.1"/>
</dbReference>
<dbReference type="eggNOG" id="ENOG502ZAT7">
    <property type="taxonomic scope" value="Bacteria"/>
</dbReference>
<dbReference type="InterPro" id="IPR049625">
    <property type="entry name" value="Glyco_transf_61_cat"/>
</dbReference>
<proteinExistence type="predicted"/>
<protein>
    <recommendedName>
        <fullName evidence="1">Glycosyltransferase 61 catalytic domain-containing protein</fullName>
    </recommendedName>
</protein>
<dbReference type="EMBL" id="AMGO01000054">
    <property type="protein sequence ID" value="EKE43413.1"/>
    <property type="molecule type" value="Genomic_DNA"/>
</dbReference>
<dbReference type="Pfam" id="PF04577">
    <property type="entry name" value="Glyco_transf_61"/>
    <property type="match status" value="1"/>
</dbReference>
<comment type="caution">
    <text evidence="2">The sequence shown here is derived from an EMBL/GenBank/DDBJ whole genome shotgun (WGS) entry which is preliminary data.</text>
</comment>
<organism evidence="2 3">
    <name type="scientific">Oceaniovalibus guishaninsula JLT2003</name>
    <dbReference type="NCBI Taxonomy" id="1231392"/>
    <lineage>
        <taxon>Bacteria</taxon>
        <taxon>Pseudomonadati</taxon>
        <taxon>Pseudomonadota</taxon>
        <taxon>Alphaproteobacteria</taxon>
        <taxon>Rhodobacterales</taxon>
        <taxon>Roseobacteraceae</taxon>
        <taxon>Oceaniovalibus</taxon>
    </lineage>
</organism>
<dbReference type="GO" id="GO:0016757">
    <property type="term" value="F:glycosyltransferase activity"/>
    <property type="evidence" value="ECO:0007669"/>
    <property type="project" value="InterPro"/>
</dbReference>
<evidence type="ECO:0000313" key="3">
    <source>
        <dbReference type="Proteomes" id="UP000006765"/>
    </source>
</evidence>
<reference evidence="2 3" key="1">
    <citation type="journal article" date="2012" name="J. Bacteriol.">
        <title>Draft Genome Sequence of Oceaniovalibus guishaninsula JLT2003T.</title>
        <authorList>
            <person name="Tang K."/>
            <person name="Liu K."/>
            <person name="Jiao N."/>
        </authorList>
    </citation>
    <scope>NUCLEOTIDE SEQUENCE [LARGE SCALE GENOMIC DNA]</scope>
    <source>
        <strain evidence="2 3">JLT2003</strain>
    </source>
</reference>
<evidence type="ECO:0000259" key="1">
    <source>
        <dbReference type="Pfam" id="PF04577"/>
    </source>
</evidence>
<sequence length="352" mass="38848">MNRCLPILGQVAKRLRPMRGLDAAAVEVIEEHPAERRHTGAVLTLPEDRALPTGADEGRSVAEEWQRVDGGAVTHQATIRYVLKDVLATPFGFFSGLDAFARYGPIRYRDLLTARIERREKGFFAAIPVAQRYFGHWVTDALTTRLLRRPDEDLYLPVNPGWPHARQYVELLGIDRVQADFVQFDTLSYCRDIGQNTGRAARLARLRAEVRAIAGDAGVAGVFLRRGRTGTDRVLLNEDALADALAARGFAITDTSDDLRGIWAAAGNAPVTVSMEGSHWMNVFLASREDAVHVIVNPADRFNNVAADYVNGTPGLMATTVAVKRDGGYVADIDKVLRLIEMGMARQRETRA</sequence>
<keyword evidence="3" id="KW-1185">Reference proteome</keyword>
<gene>
    <name evidence="2" type="ORF">OCGS_2451</name>
</gene>